<dbReference type="KEGG" id="dpo:4817843"/>
<protein>
    <submittedName>
        <fullName evidence="3">Uncharacterized protein</fullName>
    </submittedName>
</protein>
<accession>A0A6I8ULV3</accession>
<feature type="region of interest" description="Disordered" evidence="1">
    <location>
        <begin position="1"/>
        <end position="130"/>
    </location>
</feature>
<proteinExistence type="predicted"/>
<evidence type="ECO:0000313" key="3">
    <source>
        <dbReference type="RefSeq" id="XP_001357460.4"/>
    </source>
</evidence>
<feature type="region of interest" description="Disordered" evidence="1">
    <location>
        <begin position="180"/>
        <end position="226"/>
    </location>
</feature>
<dbReference type="FunCoup" id="A0A6I8ULV3">
    <property type="interactions" value="20"/>
</dbReference>
<gene>
    <name evidence="3" type="primary">LOC4817843</name>
</gene>
<feature type="compositionally biased region" description="Basic and acidic residues" evidence="1">
    <location>
        <begin position="206"/>
        <end position="215"/>
    </location>
</feature>
<reference evidence="3" key="1">
    <citation type="submission" date="2025-08" db="UniProtKB">
        <authorList>
            <consortium name="RefSeq"/>
        </authorList>
    </citation>
    <scope>IDENTIFICATION</scope>
    <source>
        <strain evidence="3">MV-25-SWS-2005</strain>
        <tissue evidence="3">Whole body</tissue>
    </source>
</reference>
<evidence type="ECO:0000313" key="2">
    <source>
        <dbReference type="Proteomes" id="UP000001819"/>
    </source>
</evidence>
<name>A0A6I8ULV3_DROPS</name>
<dbReference type="Proteomes" id="UP000001819">
    <property type="component" value="Chromosome 4"/>
</dbReference>
<dbReference type="AlphaFoldDB" id="A0A6I8ULV3"/>
<feature type="compositionally biased region" description="Basic and acidic residues" evidence="1">
    <location>
        <begin position="66"/>
        <end position="95"/>
    </location>
</feature>
<evidence type="ECO:0000256" key="1">
    <source>
        <dbReference type="SAM" id="MobiDB-lite"/>
    </source>
</evidence>
<feature type="compositionally biased region" description="Basic and acidic residues" evidence="1">
    <location>
        <begin position="1"/>
        <end position="10"/>
    </location>
</feature>
<sequence length="226" mass="25767">MGKPGHKEMLQNRTKSWGKQKFKPAPFSRNRAPAPIPDPEEAAQPWQHVKNDLIEDAAEAGNAGRLDADSEKAKEFRKQREQNHRRNIIEAKRNEITTWESFEDEPTPSKGKQGKNKKEPGRSTFAECDVSKGELPTNAENFTFKERDFYRRKVTLGVSMANRKPNLNWAIQDLSRYGVKAPPQQARGAGHNVKGSKQKKGMVTKPKKELTDARKNNPFQKKSIEY</sequence>
<dbReference type="RefSeq" id="XP_001357460.4">
    <property type="nucleotide sequence ID" value="XM_001357424.4"/>
</dbReference>
<keyword evidence="2" id="KW-1185">Reference proteome</keyword>
<dbReference type="InParanoid" id="A0A6I8ULV3"/>
<organism evidence="2 3">
    <name type="scientific">Drosophila pseudoobscura pseudoobscura</name>
    <name type="common">Fruit fly</name>
    <dbReference type="NCBI Taxonomy" id="46245"/>
    <lineage>
        <taxon>Eukaryota</taxon>
        <taxon>Metazoa</taxon>
        <taxon>Ecdysozoa</taxon>
        <taxon>Arthropoda</taxon>
        <taxon>Hexapoda</taxon>
        <taxon>Insecta</taxon>
        <taxon>Pterygota</taxon>
        <taxon>Neoptera</taxon>
        <taxon>Endopterygota</taxon>
        <taxon>Diptera</taxon>
        <taxon>Brachycera</taxon>
        <taxon>Muscomorpha</taxon>
        <taxon>Ephydroidea</taxon>
        <taxon>Drosophilidae</taxon>
        <taxon>Drosophila</taxon>
        <taxon>Sophophora</taxon>
    </lineage>
</organism>